<feature type="chain" id="PRO_5046841042" description="Lipoprotein" evidence="2">
    <location>
        <begin position="28"/>
        <end position="187"/>
    </location>
</feature>
<dbReference type="PANTHER" id="PTHR39335">
    <property type="entry name" value="BLL4220 PROTEIN"/>
    <property type="match status" value="1"/>
</dbReference>
<feature type="compositionally biased region" description="Low complexity" evidence="1">
    <location>
        <begin position="159"/>
        <end position="171"/>
    </location>
</feature>
<evidence type="ECO:0000256" key="2">
    <source>
        <dbReference type="SAM" id="SignalP"/>
    </source>
</evidence>
<dbReference type="PANTHER" id="PTHR39335:SF1">
    <property type="entry name" value="BLL4220 PROTEIN"/>
    <property type="match status" value="1"/>
</dbReference>
<sequence>MRSTRRTRRAALLAVAAAALVAGCGSSGSGKSGSAPSTSGTPGGPAGATLRTVHDPELGTIVTDSAGFTLYRFDQDGTNPPESYCNGNCATIWPPEQANGNVTAKGVDSTLVGTVARSDGTKQVAINGSPVYRFSMDTKPGDTKGEGVAGTWFAVTPTGGRAMPSGGSAPGSPGPANPTPMPSTPGY</sequence>
<keyword evidence="4" id="KW-1185">Reference proteome</keyword>
<gene>
    <name evidence="3" type="ORF">O1G21_30250</name>
</gene>
<evidence type="ECO:0000313" key="4">
    <source>
        <dbReference type="Proteomes" id="UP001212821"/>
    </source>
</evidence>
<reference evidence="4" key="1">
    <citation type="submission" date="2022-12" db="EMBL/GenBank/DDBJ databases">
        <authorList>
            <person name="Mo P."/>
        </authorList>
    </citation>
    <scope>NUCLEOTIDE SEQUENCE [LARGE SCALE GENOMIC DNA]</scope>
    <source>
        <strain evidence="4">HUAS 3-15</strain>
    </source>
</reference>
<organism evidence="3 4">
    <name type="scientific">Kitasatospora cathayae</name>
    <dbReference type="NCBI Taxonomy" id="3004092"/>
    <lineage>
        <taxon>Bacteria</taxon>
        <taxon>Bacillati</taxon>
        <taxon>Actinomycetota</taxon>
        <taxon>Actinomycetes</taxon>
        <taxon>Kitasatosporales</taxon>
        <taxon>Streptomycetaceae</taxon>
        <taxon>Kitasatospora</taxon>
    </lineage>
</organism>
<feature type="signal peptide" evidence="2">
    <location>
        <begin position="1"/>
        <end position="27"/>
    </location>
</feature>
<protein>
    <recommendedName>
        <fullName evidence="5">Lipoprotein</fullName>
    </recommendedName>
</protein>
<proteinExistence type="predicted"/>
<evidence type="ECO:0000313" key="3">
    <source>
        <dbReference type="EMBL" id="WBP89711.1"/>
    </source>
</evidence>
<feature type="region of interest" description="Disordered" evidence="1">
    <location>
        <begin position="156"/>
        <end position="187"/>
    </location>
</feature>
<dbReference type="InterPro" id="IPR006311">
    <property type="entry name" value="TAT_signal"/>
</dbReference>
<dbReference type="EMBL" id="CP115450">
    <property type="protein sequence ID" value="WBP89711.1"/>
    <property type="molecule type" value="Genomic_DNA"/>
</dbReference>
<feature type="region of interest" description="Disordered" evidence="1">
    <location>
        <begin position="27"/>
        <end position="52"/>
    </location>
</feature>
<name>A0ABY7QB02_9ACTN</name>
<evidence type="ECO:0000256" key="1">
    <source>
        <dbReference type="SAM" id="MobiDB-lite"/>
    </source>
</evidence>
<feature type="compositionally biased region" description="Pro residues" evidence="1">
    <location>
        <begin position="172"/>
        <end position="187"/>
    </location>
</feature>
<dbReference type="RefSeq" id="WP_270148133.1">
    <property type="nucleotide sequence ID" value="NZ_CP115450.1"/>
</dbReference>
<dbReference type="PROSITE" id="PS51318">
    <property type="entry name" value="TAT"/>
    <property type="match status" value="1"/>
</dbReference>
<dbReference type="PROSITE" id="PS51257">
    <property type="entry name" value="PROKAR_LIPOPROTEIN"/>
    <property type="match status" value="1"/>
</dbReference>
<keyword evidence="2" id="KW-0732">Signal</keyword>
<accession>A0ABY7QB02</accession>
<dbReference type="InterPro" id="IPR005297">
    <property type="entry name" value="Lipoprotein_repeat"/>
</dbReference>
<dbReference type="Pfam" id="PF03640">
    <property type="entry name" value="Lipoprotein_15"/>
    <property type="match status" value="2"/>
</dbReference>
<evidence type="ECO:0008006" key="5">
    <source>
        <dbReference type="Google" id="ProtNLM"/>
    </source>
</evidence>
<dbReference type="Proteomes" id="UP001212821">
    <property type="component" value="Chromosome"/>
</dbReference>